<reference evidence="8" key="3">
    <citation type="submission" date="2023-06" db="EMBL/GenBank/DDBJ databases">
        <authorList>
            <person name="Lucena T."/>
            <person name="Sun Q."/>
        </authorList>
    </citation>
    <scope>NUCLEOTIDE SEQUENCE</scope>
    <source>
        <strain evidence="8">CECT 7184</strain>
    </source>
</reference>
<keyword evidence="2 3" id="KW-0560">Oxidoreductase</keyword>
<keyword evidence="10" id="KW-1185">Reference proteome</keyword>
<dbReference type="InterPro" id="IPR029510">
    <property type="entry name" value="Ald_DH_CS_GLU"/>
</dbReference>
<feature type="coiled-coil region" evidence="6">
    <location>
        <begin position="23"/>
        <end position="50"/>
    </location>
</feature>
<sequence length="459" mass="52476">MNSFYPLLHKQRTFFNANHTLVLENRKQLLTALKTNIEKKEAKILSALQQDFKKSPFEGFVTEISILYLEIDHHLKNLNRWSRPKRVRSSLLNFPSSEYIYKQPYGSVLIIAPWNYPFLLAIRPLIAAIAAGNTVVLKPSELTPYTALILEELIRETFQSEWVTTVLGDADVTTKLLENKFDKIFFTGSTQVGKIIYQSAAKHLTPVVLELGGKSPCVITESANLELAAKRIVFGKFVNAGQTCIAPDFIWIAKKSKPKFIALLQQYILDFYGSDIQNNTDYPRIINAKNFNRLIRYLQPEQIIFGGVHDVKELYIAPTILDNVNWQDPVMQEEIFGPVLPIVTYDDLEEVILYNQQNAKPLAFYMFSGEIEKAKKFMDKLQFGGGCINDVLSHIINLRVPFGGFGESGMGNYNGKFSFDAFSHSKTIVHRKNWLDLKMKYPPYQNKLTFIKKILSLLK</sequence>
<organism evidence="8 10">
    <name type="scientific">Paenimyroides ceti</name>
    <dbReference type="NCBI Taxonomy" id="395087"/>
    <lineage>
        <taxon>Bacteria</taxon>
        <taxon>Pseudomonadati</taxon>
        <taxon>Bacteroidota</taxon>
        <taxon>Flavobacteriia</taxon>
        <taxon>Flavobacteriales</taxon>
        <taxon>Flavobacteriaceae</taxon>
        <taxon>Paenimyroides</taxon>
    </lineage>
</organism>
<dbReference type="CDD" id="cd07136">
    <property type="entry name" value="ALDH_YwdH-P39616"/>
    <property type="match status" value="1"/>
</dbReference>
<dbReference type="InterPro" id="IPR016160">
    <property type="entry name" value="Ald_DH_CS_CYS"/>
</dbReference>
<dbReference type="Pfam" id="PF00171">
    <property type="entry name" value="Aldedh"/>
    <property type="match status" value="1"/>
</dbReference>
<evidence type="ECO:0000256" key="3">
    <source>
        <dbReference type="PIRNR" id="PIRNR036492"/>
    </source>
</evidence>
<evidence type="ECO:0000259" key="7">
    <source>
        <dbReference type="Pfam" id="PF00171"/>
    </source>
</evidence>
<evidence type="ECO:0000256" key="1">
    <source>
        <dbReference type="ARBA" id="ARBA00009986"/>
    </source>
</evidence>
<dbReference type="SUPFAM" id="SSF53720">
    <property type="entry name" value="ALDH-like"/>
    <property type="match status" value="1"/>
</dbReference>
<reference evidence="10" key="2">
    <citation type="journal article" date="2019" name="Int. J. Syst. Evol. Microbiol.">
        <title>The Global Catalogue of Microorganisms (GCM) 10K type strain sequencing project: providing services to taxonomists for standard genome sequencing and annotation.</title>
        <authorList>
            <consortium name="The Broad Institute Genomics Platform"/>
            <consortium name="The Broad Institute Genome Sequencing Center for Infectious Disease"/>
            <person name="Wu L."/>
            <person name="Ma J."/>
        </authorList>
    </citation>
    <scope>NUCLEOTIDE SEQUENCE [LARGE SCALE GENOMIC DNA]</scope>
    <source>
        <strain evidence="10">CECT 7184</strain>
    </source>
</reference>
<gene>
    <name evidence="8" type="ORF">QW060_04875</name>
    <name evidence="9" type="ORF">QW060_19225</name>
</gene>
<evidence type="ECO:0000313" key="10">
    <source>
        <dbReference type="Proteomes" id="UP001242368"/>
    </source>
</evidence>
<dbReference type="PROSITE" id="PS00687">
    <property type="entry name" value="ALDEHYDE_DEHYDR_GLU"/>
    <property type="match status" value="1"/>
</dbReference>
<comment type="similarity">
    <text evidence="1 3 5">Belongs to the aldehyde dehydrogenase family.</text>
</comment>
<evidence type="ECO:0000256" key="5">
    <source>
        <dbReference type="RuleBase" id="RU003345"/>
    </source>
</evidence>
<evidence type="ECO:0000313" key="8">
    <source>
        <dbReference type="EMBL" id="MDN3706459.1"/>
    </source>
</evidence>
<name>A0ABT8CPM1_9FLAO</name>
<proteinExistence type="inferred from homology"/>
<keyword evidence="6" id="KW-0175">Coiled coil</keyword>
<dbReference type="PANTHER" id="PTHR43570:SF16">
    <property type="entry name" value="ALDEHYDE DEHYDROGENASE TYPE III, ISOFORM Q"/>
    <property type="match status" value="1"/>
</dbReference>
<feature type="active site" evidence="4">
    <location>
        <position position="210"/>
    </location>
</feature>
<evidence type="ECO:0000256" key="4">
    <source>
        <dbReference type="PROSITE-ProRule" id="PRU10007"/>
    </source>
</evidence>
<comment type="caution">
    <text evidence="8">The sequence shown here is derived from an EMBL/GenBank/DDBJ whole genome shotgun (WGS) entry which is preliminary data.</text>
</comment>
<dbReference type="RefSeq" id="WP_290362531.1">
    <property type="nucleotide sequence ID" value="NZ_JAUFQU010000001.1"/>
</dbReference>
<dbReference type="Gene3D" id="3.40.605.10">
    <property type="entry name" value="Aldehyde Dehydrogenase, Chain A, domain 1"/>
    <property type="match status" value="1"/>
</dbReference>
<dbReference type="PROSITE" id="PS00070">
    <property type="entry name" value="ALDEHYDE_DEHYDR_CYS"/>
    <property type="match status" value="1"/>
</dbReference>
<protein>
    <recommendedName>
        <fullName evidence="3">Aldehyde dehydrogenase</fullName>
    </recommendedName>
</protein>
<dbReference type="InterPro" id="IPR016161">
    <property type="entry name" value="Ald_DH/histidinol_DH"/>
</dbReference>
<dbReference type="InterPro" id="IPR016162">
    <property type="entry name" value="Ald_DH_N"/>
</dbReference>
<dbReference type="Gene3D" id="3.40.309.10">
    <property type="entry name" value="Aldehyde Dehydrogenase, Chain A, domain 2"/>
    <property type="match status" value="1"/>
</dbReference>
<dbReference type="PANTHER" id="PTHR43570">
    <property type="entry name" value="ALDEHYDE DEHYDROGENASE"/>
    <property type="match status" value="1"/>
</dbReference>
<dbReference type="InterPro" id="IPR015590">
    <property type="entry name" value="Aldehyde_DH_dom"/>
</dbReference>
<dbReference type="EMBL" id="JAUFQU010000001">
    <property type="protein sequence ID" value="MDN3706459.1"/>
    <property type="molecule type" value="Genomic_DNA"/>
</dbReference>
<evidence type="ECO:0000256" key="2">
    <source>
        <dbReference type="ARBA" id="ARBA00023002"/>
    </source>
</evidence>
<evidence type="ECO:0000256" key="6">
    <source>
        <dbReference type="SAM" id="Coils"/>
    </source>
</evidence>
<reference evidence="8" key="1">
    <citation type="journal article" date="2014" name="Int. J. Syst. Evol. Microbiol.">
        <title>Complete genome of a new Firmicutes species belonging to the dominant human colonic microbiota ('Ruminococcus bicirculans') reveals two chromosomes and a selective capacity to utilize plant glucans.</title>
        <authorList>
            <consortium name="NISC Comparative Sequencing Program"/>
            <person name="Wegmann U."/>
            <person name="Louis P."/>
            <person name="Goesmann A."/>
            <person name="Henrissat B."/>
            <person name="Duncan S.H."/>
            <person name="Flint H.J."/>
        </authorList>
    </citation>
    <scope>NUCLEOTIDE SEQUENCE</scope>
    <source>
        <strain evidence="8">CECT 7184</strain>
    </source>
</reference>
<dbReference type="PIRSF" id="PIRSF036492">
    <property type="entry name" value="ALDH"/>
    <property type="match status" value="1"/>
</dbReference>
<evidence type="ECO:0000313" key="9">
    <source>
        <dbReference type="EMBL" id="MDN3709169.1"/>
    </source>
</evidence>
<dbReference type="InterPro" id="IPR012394">
    <property type="entry name" value="Aldehyde_DH_NAD(P)"/>
</dbReference>
<feature type="domain" description="Aldehyde dehydrogenase" evidence="7">
    <location>
        <begin position="19"/>
        <end position="428"/>
    </location>
</feature>
<dbReference type="EMBL" id="JAUFQU010000020">
    <property type="protein sequence ID" value="MDN3709169.1"/>
    <property type="molecule type" value="Genomic_DNA"/>
</dbReference>
<accession>A0ABT8CPM1</accession>
<dbReference type="Proteomes" id="UP001242368">
    <property type="component" value="Unassembled WGS sequence"/>
</dbReference>
<dbReference type="InterPro" id="IPR016163">
    <property type="entry name" value="Ald_DH_C"/>
</dbReference>